<dbReference type="EMBL" id="BGPR01000929">
    <property type="protein sequence ID" value="GBM40422.1"/>
    <property type="molecule type" value="Genomic_DNA"/>
</dbReference>
<organism evidence="3 4">
    <name type="scientific">Araneus ventricosus</name>
    <name type="common">Orbweaver spider</name>
    <name type="synonym">Epeira ventricosa</name>
    <dbReference type="NCBI Taxonomy" id="182803"/>
    <lineage>
        <taxon>Eukaryota</taxon>
        <taxon>Metazoa</taxon>
        <taxon>Ecdysozoa</taxon>
        <taxon>Arthropoda</taxon>
        <taxon>Chelicerata</taxon>
        <taxon>Arachnida</taxon>
        <taxon>Araneae</taxon>
        <taxon>Araneomorphae</taxon>
        <taxon>Entelegynae</taxon>
        <taxon>Araneoidea</taxon>
        <taxon>Araneidae</taxon>
        <taxon>Araneus</taxon>
    </lineage>
</organism>
<dbReference type="InterPro" id="IPR041588">
    <property type="entry name" value="Integrase_H2C2"/>
</dbReference>
<dbReference type="Gene3D" id="1.10.340.70">
    <property type="match status" value="1"/>
</dbReference>
<feature type="domain" description="Integrase zinc-binding" evidence="2">
    <location>
        <begin position="21"/>
        <end position="69"/>
    </location>
</feature>
<proteinExistence type="predicted"/>
<dbReference type="Pfam" id="PF17921">
    <property type="entry name" value="Integrase_H2C2"/>
    <property type="match status" value="1"/>
</dbReference>
<evidence type="ECO:0000313" key="3">
    <source>
        <dbReference type="EMBL" id="GBM40422.1"/>
    </source>
</evidence>
<dbReference type="AlphaFoldDB" id="A0A4Y2FGA0"/>
<dbReference type="Proteomes" id="UP000499080">
    <property type="component" value="Unassembled WGS sequence"/>
</dbReference>
<gene>
    <name evidence="3" type="ORF">AVEN_122637_1</name>
</gene>
<reference evidence="3 4" key="1">
    <citation type="journal article" date="2019" name="Sci. Rep.">
        <title>Orb-weaving spider Araneus ventricosus genome elucidates the spidroin gene catalogue.</title>
        <authorList>
            <person name="Kono N."/>
            <person name="Nakamura H."/>
            <person name="Ohtoshi R."/>
            <person name="Moran D.A.P."/>
            <person name="Shinohara A."/>
            <person name="Yoshida Y."/>
            <person name="Fujiwara M."/>
            <person name="Mori M."/>
            <person name="Tomita M."/>
            <person name="Arakawa K."/>
        </authorList>
    </citation>
    <scope>NUCLEOTIDE SEQUENCE [LARGE SCALE GENOMIC DNA]</scope>
</reference>
<feature type="region of interest" description="Disordered" evidence="1">
    <location>
        <begin position="77"/>
        <end position="97"/>
    </location>
</feature>
<accession>A0A4Y2FGA0</accession>
<sequence>MPDGATSLYADDSTGMNRFYVPLQLRLRVSDELHSLPHPGVRGTKQLVGSKYVSKGMNKDTGAWCKDCTAILHIRKSDPSSSSWSSANLSSKVSKDV</sequence>
<evidence type="ECO:0000313" key="4">
    <source>
        <dbReference type="Proteomes" id="UP000499080"/>
    </source>
</evidence>
<evidence type="ECO:0000259" key="2">
    <source>
        <dbReference type="Pfam" id="PF17921"/>
    </source>
</evidence>
<name>A0A4Y2FGA0_ARAVE</name>
<dbReference type="OrthoDB" id="120569at2759"/>
<evidence type="ECO:0000256" key="1">
    <source>
        <dbReference type="SAM" id="MobiDB-lite"/>
    </source>
</evidence>
<keyword evidence="4" id="KW-1185">Reference proteome</keyword>
<feature type="compositionally biased region" description="Low complexity" evidence="1">
    <location>
        <begin position="79"/>
        <end position="97"/>
    </location>
</feature>
<comment type="caution">
    <text evidence="3">The sequence shown here is derived from an EMBL/GenBank/DDBJ whole genome shotgun (WGS) entry which is preliminary data.</text>
</comment>
<protein>
    <recommendedName>
        <fullName evidence="2">Integrase zinc-binding domain-containing protein</fullName>
    </recommendedName>
</protein>